<protein>
    <recommendedName>
        <fullName evidence="8">3-oxoacyl-[acyl-carrier-protein] synthase</fullName>
    </recommendedName>
</protein>
<dbReference type="NCBIfam" id="NF005589">
    <property type="entry name" value="PRK07314.1"/>
    <property type="match status" value="1"/>
</dbReference>
<feature type="active site" description="For beta-ketoacyl synthase activity" evidence="9">
    <location>
        <position position="169"/>
    </location>
</feature>
<evidence type="ECO:0000313" key="13">
    <source>
        <dbReference type="Proteomes" id="UP000799302"/>
    </source>
</evidence>
<keyword evidence="5" id="KW-0443">Lipid metabolism</keyword>
<dbReference type="SMART" id="SM00825">
    <property type="entry name" value="PKS_KS"/>
    <property type="match status" value="1"/>
</dbReference>
<dbReference type="PANTHER" id="PTHR11712">
    <property type="entry name" value="POLYKETIDE SYNTHASE-RELATED"/>
    <property type="match status" value="1"/>
</dbReference>
<gene>
    <name evidence="12" type="ORF">BT63DRAFT_420751</name>
</gene>
<dbReference type="InterPro" id="IPR014031">
    <property type="entry name" value="Ketoacyl_synth_C"/>
</dbReference>
<dbReference type="Gene3D" id="3.40.47.10">
    <property type="match status" value="1"/>
</dbReference>
<dbReference type="AlphaFoldDB" id="A0A6A6UVP3"/>
<proteinExistence type="inferred from homology"/>
<keyword evidence="7" id="KW-0012">Acyltransferase</keyword>
<dbReference type="InterPro" id="IPR017568">
    <property type="entry name" value="3-oxoacyl-ACP_synth-2"/>
</dbReference>
<dbReference type="GO" id="GO:0005739">
    <property type="term" value="C:mitochondrion"/>
    <property type="evidence" value="ECO:0007669"/>
    <property type="project" value="TreeGrafter"/>
</dbReference>
<evidence type="ECO:0000256" key="4">
    <source>
        <dbReference type="ARBA" id="ARBA00022832"/>
    </source>
</evidence>
<dbReference type="GO" id="GO:0004315">
    <property type="term" value="F:3-oxoacyl-[acyl-carrier-protein] synthase activity"/>
    <property type="evidence" value="ECO:0007669"/>
    <property type="project" value="InterPro"/>
</dbReference>
<evidence type="ECO:0000256" key="10">
    <source>
        <dbReference type="RuleBase" id="RU003694"/>
    </source>
</evidence>
<evidence type="ECO:0000256" key="7">
    <source>
        <dbReference type="ARBA" id="ARBA00023315"/>
    </source>
</evidence>
<evidence type="ECO:0000256" key="9">
    <source>
        <dbReference type="PIRSR" id="PIRSR000447-1"/>
    </source>
</evidence>
<dbReference type="OrthoDB" id="5334845at2759"/>
<dbReference type="Pfam" id="PF02801">
    <property type="entry name" value="Ketoacyl-synt_C"/>
    <property type="match status" value="1"/>
</dbReference>
<dbReference type="GO" id="GO:0006633">
    <property type="term" value="P:fatty acid biosynthetic process"/>
    <property type="evidence" value="ECO:0007669"/>
    <property type="project" value="UniProtKB-KW"/>
</dbReference>
<comment type="similarity">
    <text evidence="1 8 10">Belongs to the thiolase-like superfamily. Beta-ketoacyl-ACP synthases family.</text>
</comment>
<dbReference type="InterPro" id="IPR014030">
    <property type="entry name" value="Ketoacyl_synth_N"/>
</dbReference>
<dbReference type="Pfam" id="PF00109">
    <property type="entry name" value="ketoacyl-synt"/>
    <property type="match status" value="1"/>
</dbReference>
<feature type="domain" description="Ketosynthase family 3 (KS3)" evidence="11">
    <location>
        <begin position="1"/>
        <end position="434"/>
    </location>
</feature>
<dbReference type="PANTHER" id="PTHR11712:SF336">
    <property type="entry name" value="3-OXOACYL-[ACYL-CARRIER-PROTEIN] SYNTHASE, MITOCHONDRIAL"/>
    <property type="match status" value="1"/>
</dbReference>
<evidence type="ECO:0000259" key="11">
    <source>
        <dbReference type="PROSITE" id="PS52004"/>
    </source>
</evidence>
<dbReference type="CDD" id="cd00834">
    <property type="entry name" value="KAS_I_II"/>
    <property type="match status" value="1"/>
</dbReference>
<evidence type="ECO:0000256" key="3">
    <source>
        <dbReference type="ARBA" id="ARBA00022679"/>
    </source>
</evidence>
<dbReference type="InterPro" id="IPR016039">
    <property type="entry name" value="Thiolase-like"/>
</dbReference>
<accession>A0A6A6UVP3</accession>
<dbReference type="InterPro" id="IPR020841">
    <property type="entry name" value="PKS_Beta-ketoAc_synthase_dom"/>
</dbReference>
<keyword evidence="4" id="KW-0276">Fatty acid metabolism</keyword>
<dbReference type="PROSITE" id="PS00606">
    <property type="entry name" value="KS3_1"/>
    <property type="match status" value="1"/>
</dbReference>
<name>A0A6A6UVP3_9PEZI</name>
<evidence type="ECO:0000256" key="6">
    <source>
        <dbReference type="ARBA" id="ARBA00023160"/>
    </source>
</evidence>
<dbReference type="SUPFAM" id="SSF53901">
    <property type="entry name" value="Thiolase-like"/>
    <property type="match status" value="2"/>
</dbReference>
<dbReference type="Proteomes" id="UP000799302">
    <property type="component" value="Unassembled WGS sequence"/>
</dbReference>
<evidence type="ECO:0000256" key="2">
    <source>
        <dbReference type="ARBA" id="ARBA00022516"/>
    </source>
</evidence>
<keyword evidence="6 8" id="KW-0275">Fatty acid biosynthesis</keyword>
<evidence type="ECO:0000256" key="8">
    <source>
        <dbReference type="PIRNR" id="PIRNR000447"/>
    </source>
</evidence>
<dbReference type="PROSITE" id="PS52004">
    <property type="entry name" value="KS3_2"/>
    <property type="match status" value="1"/>
</dbReference>
<evidence type="ECO:0000256" key="5">
    <source>
        <dbReference type="ARBA" id="ARBA00023098"/>
    </source>
</evidence>
<organism evidence="12 13">
    <name type="scientific">Microthyrium microscopicum</name>
    <dbReference type="NCBI Taxonomy" id="703497"/>
    <lineage>
        <taxon>Eukaryota</taxon>
        <taxon>Fungi</taxon>
        <taxon>Dikarya</taxon>
        <taxon>Ascomycota</taxon>
        <taxon>Pezizomycotina</taxon>
        <taxon>Dothideomycetes</taxon>
        <taxon>Dothideomycetes incertae sedis</taxon>
        <taxon>Microthyriales</taxon>
        <taxon>Microthyriaceae</taxon>
        <taxon>Microthyrium</taxon>
    </lineage>
</organism>
<dbReference type="InterPro" id="IPR000794">
    <property type="entry name" value="Beta-ketoacyl_synthase"/>
</dbReference>
<keyword evidence="13" id="KW-1185">Reference proteome</keyword>
<sequence length="437" mass="46276">MRRVVVTGIGAVTPLGVGAKQSWTRLINGQSGIVSLGDRFNAIPSRVAGLVPQGAKSDGKWNAEERLDKGDARKMALFAQYAYTAAQEAVLDAGLQNLSDEARENVGVNIGSGIGSFEDVVKTTLAFDQGGYSKVSPLFVPRLLINLAAGHISMKFNFRGPSLAPSTACTTGSHAIGDAFNIIRYSKSTRVVLAGAAESCIEPLALAGFARARSLSTGFNDIPEEASRPFDRGRDGFVIAEGAGVVVLEDLEHALERGAPEIYAEVVGYGLASDAYHVTAPDPSGRGAFLSMKRALEDAELRPRDVDYVNAHATSTPLGDSAENRAIRNLMLGEGGYEHAQQVNVSSSKGAVGHLLGAAGGVEGIFTALAVRHNILPPTINLQCPGPALKEKDDNLDGWDLNYVPFEKQEQQVNYAVSNSFGFGGTCASICFKKYTE</sequence>
<evidence type="ECO:0000256" key="1">
    <source>
        <dbReference type="ARBA" id="ARBA00008467"/>
    </source>
</evidence>
<evidence type="ECO:0000313" key="12">
    <source>
        <dbReference type="EMBL" id="KAF2675553.1"/>
    </source>
</evidence>
<dbReference type="EMBL" id="MU004230">
    <property type="protein sequence ID" value="KAF2675553.1"/>
    <property type="molecule type" value="Genomic_DNA"/>
</dbReference>
<dbReference type="FunFam" id="3.40.47.10:FF:000009">
    <property type="entry name" value="3-oxoacyl-[acyl-carrier-protein] synthase 2"/>
    <property type="match status" value="1"/>
</dbReference>
<dbReference type="InterPro" id="IPR018201">
    <property type="entry name" value="Ketoacyl_synth_AS"/>
</dbReference>
<dbReference type="NCBIfam" id="TIGR03150">
    <property type="entry name" value="fabF"/>
    <property type="match status" value="1"/>
</dbReference>
<reference evidence="12" key="1">
    <citation type="journal article" date="2020" name="Stud. Mycol.">
        <title>101 Dothideomycetes genomes: a test case for predicting lifestyles and emergence of pathogens.</title>
        <authorList>
            <person name="Haridas S."/>
            <person name="Albert R."/>
            <person name="Binder M."/>
            <person name="Bloem J."/>
            <person name="Labutti K."/>
            <person name="Salamov A."/>
            <person name="Andreopoulos B."/>
            <person name="Baker S."/>
            <person name="Barry K."/>
            <person name="Bills G."/>
            <person name="Bluhm B."/>
            <person name="Cannon C."/>
            <person name="Castanera R."/>
            <person name="Culley D."/>
            <person name="Daum C."/>
            <person name="Ezra D."/>
            <person name="Gonzalez J."/>
            <person name="Henrissat B."/>
            <person name="Kuo A."/>
            <person name="Liang C."/>
            <person name="Lipzen A."/>
            <person name="Lutzoni F."/>
            <person name="Magnuson J."/>
            <person name="Mondo S."/>
            <person name="Nolan M."/>
            <person name="Ohm R."/>
            <person name="Pangilinan J."/>
            <person name="Park H.-J."/>
            <person name="Ramirez L."/>
            <person name="Alfaro M."/>
            <person name="Sun H."/>
            <person name="Tritt A."/>
            <person name="Yoshinaga Y."/>
            <person name="Zwiers L.-H."/>
            <person name="Turgeon B."/>
            <person name="Goodwin S."/>
            <person name="Spatafora J."/>
            <person name="Crous P."/>
            <person name="Grigoriev I."/>
        </authorList>
    </citation>
    <scope>NUCLEOTIDE SEQUENCE</scope>
    <source>
        <strain evidence="12">CBS 115976</strain>
    </source>
</reference>
<dbReference type="PIRSF" id="PIRSF000447">
    <property type="entry name" value="KAS_II"/>
    <property type="match status" value="1"/>
</dbReference>
<keyword evidence="3 8" id="KW-0808">Transferase</keyword>
<keyword evidence="2 8" id="KW-0444">Lipid biosynthesis</keyword>